<sequence>MNLKDQDLPNFICIGSQRAGTTWLHNCLDEHPEVFVPAEKELHFFDRFYDTGLASYTKRFTLAQRGPTKTWGELTPNYYQEPQALERIKRDIPDVKIIYILRQPAERAFSQYQLYSQGQFSGMSFEEVIANKEFVTDLSMQGKHLQRLYSLFDRSQVLVLFYDELSQSPDTFLKRVFTFLQVDPNFMPSTLNKRINRVVLPDLQARLAKWKLTWVIELVKASPIAEWVKEVAHKKSDKLGKSAFPDALRGRFDDDIKLIEQQLDINLNHWR</sequence>
<organism evidence="4 5">
    <name type="scientific">Paraglaciecola chathamensis S18K6</name>
    <dbReference type="NCBI Taxonomy" id="1127672"/>
    <lineage>
        <taxon>Bacteria</taxon>
        <taxon>Pseudomonadati</taxon>
        <taxon>Pseudomonadota</taxon>
        <taxon>Gammaproteobacteria</taxon>
        <taxon>Alteromonadales</taxon>
        <taxon>Alteromonadaceae</taxon>
        <taxon>Paraglaciecola</taxon>
    </lineage>
</organism>
<reference evidence="4 5" key="1">
    <citation type="journal article" date="2017" name="Antonie Van Leeuwenhoek">
        <title>Rhizobium rhizosphaerae sp. nov., a novel species isolated from rice rhizosphere.</title>
        <authorList>
            <person name="Zhao J.J."/>
            <person name="Zhang J."/>
            <person name="Zhang R.J."/>
            <person name="Zhang C.W."/>
            <person name="Yin H.Q."/>
            <person name="Zhang X.X."/>
        </authorList>
    </citation>
    <scope>NUCLEOTIDE SEQUENCE [LARGE SCALE GENOMIC DNA]</scope>
    <source>
        <strain evidence="4 5">S18K6</strain>
    </source>
</reference>
<dbReference type="PANTHER" id="PTHR10605">
    <property type="entry name" value="HEPARAN SULFATE SULFOTRANSFERASE"/>
    <property type="match status" value="1"/>
</dbReference>
<dbReference type="AlphaFoldDB" id="A0AAV3V2I8"/>
<evidence type="ECO:0000259" key="3">
    <source>
        <dbReference type="Pfam" id="PF00685"/>
    </source>
</evidence>
<evidence type="ECO:0000256" key="2">
    <source>
        <dbReference type="ARBA" id="ARBA00023180"/>
    </source>
</evidence>
<protein>
    <submittedName>
        <fullName evidence="4">[heparan sulfate]-glucosamine 3-sulfotransferase 1</fullName>
        <ecNumber evidence="4">2.8.2.23</ecNumber>
    </submittedName>
</protein>
<dbReference type="Proteomes" id="UP000006320">
    <property type="component" value="Unassembled WGS sequence"/>
</dbReference>
<evidence type="ECO:0000256" key="1">
    <source>
        <dbReference type="ARBA" id="ARBA00022679"/>
    </source>
</evidence>
<feature type="domain" description="Sulfotransferase" evidence="3">
    <location>
        <begin position="10"/>
        <end position="255"/>
    </location>
</feature>
<dbReference type="PANTHER" id="PTHR10605:SF56">
    <property type="entry name" value="BIFUNCTIONAL HEPARAN SULFATE N-DEACETYLASE_N-SULFOTRANSFERASE"/>
    <property type="match status" value="1"/>
</dbReference>
<proteinExistence type="predicted"/>
<dbReference type="SUPFAM" id="SSF52540">
    <property type="entry name" value="P-loop containing nucleoside triphosphate hydrolases"/>
    <property type="match status" value="1"/>
</dbReference>
<dbReference type="InterPro" id="IPR037359">
    <property type="entry name" value="NST/OST"/>
</dbReference>
<comment type="caution">
    <text evidence="4">The sequence shown here is derived from an EMBL/GenBank/DDBJ whole genome shotgun (WGS) entry which is preliminary data.</text>
</comment>
<dbReference type="EMBL" id="BAEM01000034">
    <property type="protein sequence ID" value="GAC10815.1"/>
    <property type="molecule type" value="Genomic_DNA"/>
</dbReference>
<dbReference type="Pfam" id="PF00685">
    <property type="entry name" value="Sulfotransfer_1"/>
    <property type="match status" value="1"/>
</dbReference>
<dbReference type="Gene3D" id="3.40.50.300">
    <property type="entry name" value="P-loop containing nucleotide triphosphate hydrolases"/>
    <property type="match status" value="1"/>
</dbReference>
<dbReference type="GO" id="GO:0008467">
    <property type="term" value="F:[heparan sulfate]-glucosamine 3-sulfotransferase activity"/>
    <property type="evidence" value="ECO:0007669"/>
    <property type="project" value="UniProtKB-EC"/>
</dbReference>
<keyword evidence="2" id="KW-0325">Glycoprotein</keyword>
<dbReference type="EC" id="2.8.2.23" evidence="4"/>
<evidence type="ECO:0000313" key="5">
    <source>
        <dbReference type="Proteomes" id="UP000006320"/>
    </source>
</evidence>
<dbReference type="RefSeq" id="WP_007989072.1">
    <property type="nucleotide sequence ID" value="NZ_BAEM01000034.1"/>
</dbReference>
<gene>
    <name evidence="4" type="ORF">GCHA_2872</name>
</gene>
<evidence type="ECO:0000313" key="4">
    <source>
        <dbReference type="EMBL" id="GAC10815.1"/>
    </source>
</evidence>
<dbReference type="InterPro" id="IPR027417">
    <property type="entry name" value="P-loop_NTPase"/>
</dbReference>
<keyword evidence="1 4" id="KW-0808">Transferase</keyword>
<name>A0AAV3V2I8_9ALTE</name>
<accession>A0AAV3V2I8</accession>
<dbReference type="InterPro" id="IPR000863">
    <property type="entry name" value="Sulfotransferase_dom"/>
</dbReference>